<gene>
    <name evidence="1" type="ORF">BC936DRAFT_139692</name>
</gene>
<organism evidence="1 2">
    <name type="scientific">Jimgerdemannia flammicorona</name>
    <dbReference type="NCBI Taxonomy" id="994334"/>
    <lineage>
        <taxon>Eukaryota</taxon>
        <taxon>Fungi</taxon>
        <taxon>Fungi incertae sedis</taxon>
        <taxon>Mucoromycota</taxon>
        <taxon>Mucoromycotina</taxon>
        <taxon>Endogonomycetes</taxon>
        <taxon>Endogonales</taxon>
        <taxon>Endogonaceae</taxon>
        <taxon>Jimgerdemannia</taxon>
    </lineage>
</organism>
<evidence type="ECO:0000313" key="1">
    <source>
        <dbReference type="EMBL" id="RUP14189.1"/>
    </source>
</evidence>
<comment type="caution">
    <text evidence="1">The sequence shown here is derived from an EMBL/GenBank/DDBJ whole genome shotgun (WGS) entry which is preliminary data.</text>
</comment>
<protein>
    <submittedName>
        <fullName evidence="1">Uncharacterized protein</fullName>
    </submittedName>
</protein>
<proteinExistence type="predicted"/>
<dbReference type="EMBL" id="RBNI01015602">
    <property type="protein sequence ID" value="RUP14189.1"/>
    <property type="molecule type" value="Genomic_DNA"/>
</dbReference>
<evidence type="ECO:0000313" key="2">
    <source>
        <dbReference type="Proteomes" id="UP000268093"/>
    </source>
</evidence>
<dbReference type="AlphaFoldDB" id="A0A433B9F4"/>
<name>A0A433B9F4_9FUNG</name>
<dbReference type="Proteomes" id="UP000268093">
    <property type="component" value="Unassembled WGS sequence"/>
</dbReference>
<reference evidence="1 2" key="1">
    <citation type="journal article" date="2018" name="New Phytol.">
        <title>Phylogenomics of Endogonaceae and evolution of mycorrhizas within Mucoromycota.</title>
        <authorList>
            <person name="Chang Y."/>
            <person name="Desiro A."/>
            <person name="Na H."/>
            <person name="Sandor L."/>
            <person name="Lipzen A."/>
            <person name="Clum A."/>
            <person name="Barry K."/>
            <person name="Grigoriev I.V."/>
            <person name="Martin F.M."/>
            <person name="Stajich J.E."/>
            <person name="Smith M.E."/>
            <person name="Bonito G."/>
            <person name="Spatafora J.W."/>
        </authorList>
    </citation>
    <scope>NUCLEOTIDE SEQUENCE [LARGE SCALE GENOMIC DNA]</scope>
    <source>
        <strain evidence="1 2">GMNB39</strain>
    </source>
</reference>
<dbReference type="OrthoDB" id="207084at2759"/>
<accession>A0A433B9F4</accession>
<sequence>MLDYILNISLICGLDMIAVKQATSFFVLNNPDMTQREKELIKSVAELDAIAVMLGKVKVSAPNLEASKRAGKKK</sequence>
<keyword evidence="2" id="KW-1185">Reference proteome</keyword>